<dbReference type="InterPro" id="IPR012336">
    <property type="entry name" value="Thioredoxin-like_fold"/>
</dbReference>
<keyword evidence="7" id="KW-1133">Transmembrane helix</keyword>
<feature type="domain" description="Thioredoxin" evidence="8">
    <location>
        <begin position="60"/>
        <end position="251"/>
    </location>
</feature>
<dbReference type="SUPFAM" id="SSF52833">
    <property type="entry name" value="Thioredoxin-like"/>
    <property type="match status" value="1"/>
</dbReference>
<evidence type="ECO:0000256" key="4">
    <source>
        <dbReference type="ARBA" id="ARBA00023157"/>
    </source>
</evidence>
<protein>
    <recommendedName>
        <fullName evidence="8">Thioredoxin domain-containing protein</fullName>
    </recommendedName>
</protein>
<keyword evidence="7" id="KW-0472">Membrane</keyword>
<dbReference type="Gene3D" id="3.40.30.10">
    <property type="entry name" value="Glutaredoxin"/>
    <property type="match status" value="1"/>
</dbReference>
<evidence type="ECO:0000256" key="2">
    <source>
        <dbReference type="ARBA" id="ARBA00022729"/>
    </source>
</evidence>
<keyword evidence="3" id="KW-0560">Oxidoreductase</keyword>
<feature type="region of interest" description="Disordered" evidence="6">
    <location>
        <begin position="41"/>
        <end position="64"/>
    </location>
</feature>
<keyword evidence="2" id="KW-0732">Signal</keyword>
<dbReference type="EMBL" id="BMXL01000008">
    <property type="protein sequence ID" value="GHD24702.1"/>
    <property type="molecule type" value="Genomic_DNA"/>
</dbReference>
<dbReference type="GO" id="GO:0016491">
    <property type="term" value="F:oxidoreductase activity"/>
    <property type="evidence" value="ECO:0007669"/>
    <property type="project" value="UniProtKB-KW"/>
</dbReference>
<evidence type="ECO:0000256" key="7">
    <source>
        <dbReference type="SAM" id="Phobius"/>
    </source>
</evidence>
<evidence type="ECO:0000256" key="1">
    <source>
        <dbReference type="ARBA" id="ARBA00005791"/>
    </source>
</evidence>
<dbReference type="AlphaFoldDB" id="A0A919CH06"/>
<evidence type="ECO:0000256" key="3">
    <source>
        <dbReference type="ARBA" id="ARBA00023002"/>
    </source>
</evidence>
<reference evidence="9 10" key="1">
    <citation type="journal article" date="2014" name="Int. J. Syst. Evol. Microbiol.">
        <title>Complete genome sequence of Corynebacterium casei LMG S-19264T (=DSM 44701T), isolated from a smear-ripened cheese.</title>
        <authorList>
            <consortium name="US DOE Joint Genome Institute (JGI-PGF)"/>
            <person name="Walter F."/>
            <person name="Albersmeier A."/>
            <person name="Kalinowski J."/>
            <person name="Ruckert C."/>
        </authorList>
    </citation>
    <scope>NUCLEOTIDE SEQUENCE [LARGE SCALE GENOMIC DNA]</scope>
    <source>
        <strain evidence="9 10">KCTC 19473</strain>
    </source>
</reference>
<keyword evidence="10" id="KW-1185">Reference proteome</keyword>
<keyword evidence="4" id="KW-1015">Disulfide bond</keyword>
<name>A0A919CH06_9ACTN</name>
<feature type="transmembrane region" description="Helical" evidence="7">
    <location>
        <begin position="15"/>
        <end position="38"/>
    </location>
</feature>
<evidence type="ECO:0000259" key="8">
    <source>
        <dbReference type="PROSITE" id="PS51352"/>
    </source>
</evidence>
<evidence type="ECO:0000256" key="6">
    <source>
        <dbReference type="SAM" id="MobiDB-lite"/>
    </source>
</evidence>
<dbReference type="PROSITE" id="PS51352">
    <property type="entry name" value="THIOREDOXIN_2"/>
    <property type="match status" value="1"/>
</dbReference>
<comment type="similarity">
    <text evidence="1">Belongs to the thioredoxin family. DsbA subfamily.</text>
</comment>
<accession>A0A919CH06</accession>
<evidence type="ECO:0000256" key="5">
    <source>
        <dbReference type="ARBA" id="ARBA00023284"/>
    </source>
</evidence>
<sequence>MPQQKKQDGTPSSGALWPLLASAVLVLVVVIGLAAWAADREDTSGDGTAAAPSAEGQQTDEAYEEARAFGETLARRDGEDPAALGDEDAPIVLIGYSDYQCPYCARWVEEVQPELVERYVEPGDLRIEWREFPYMGETSHMLAVGAHAAGAQGGYWDYHDAVYGDQDTFKDQDPGTLAEQLPEVAEEQGLDPERFAEDLADDDLSAAVDEDFAEGQRIGVSGTPAFVINGTPVFGAQPLDVFTGAIDTALEKEG</sequence>
<organism evidence="9 10">
    <name type="scientific">Nocardiopsis kunsanensis</name>
    <dbReference type="NCBI Taxonomy" id="141693"/>
    <lineage>
        <taxon>Bacteria</taxon>
        <taxon>Bacillati</taxon>
        <taxon>Actinomycetota</taxon>
        <taxon>Actinomycetes</taxon>
        <taxon>Streptosporangiales</taxon>
        <taxon>Nocardiopsidaceae</taxon>
        <taxon>Nocardiopsis</taxon>
    </lineage>
</organism>
<evidence type="ECO:0000313" key="10">
    <source>
        <dbReference type="Proteomes" id="UP000654947"/>
    </source>
</evidence>
<keyword evidence="5" id="KW-0676">Redox-active center</keyword>
<dbReference type="Pfam" id="PF13462">
    <property type="entry name" value="Thioredoxin_4"/>
    <property type="match status" value="1"/>
</dbReference>
<dbReference type="Proteomes" id="UP000654947">
    <property type="component" value="Unassembled WGS sequence"/>
</dbReference>
<comment type="caution">
    <text evidence="9">The sequence shown here is derived from an EMBL/GenBank/DDBJ whole genome shotgun (WGS) entry which is preliminary data.</text>
</comment>
<evidence type="ECO:0000313" key="9">
    <source>
        <dbReference type="EMBL" id="GHD24702.1"/>
    </source>
</evidence>
<dbReference type="PANTHER" id="PTHR13887">
    <property type="entry name" value="GLUTATHIONE S-TRANSFERASE KAPPA"/>
    <property type="match status" value="1"/>
</dbReference>
<keyword evidence="7" id="KW-0812">Transmembrane</keyword>
<dbReference type="InterPro" id="IPR013766">
    <property type="entry name" value="Thioredoxin_domain"/>
</dbReference>
<dbReference type="PANTHER" id="PTHR13887:SF14">
    <property type="entry name" value="DISULFIDE BOND FORMATION PROTEIN D"/>
    <property type="match status" value="1"/>
</dbReference>
<gene>
    <name evidence="9" type="ORF">GCM10007147_21110</name>
</gene>
<dbReference type="InterPro" id="IPR036249">
    <property type="entry name" value="Thioredoxin-like_sf"/>
</dbReference>
<dbReference type="RefSeq" id="WP_017577180.1">
    <property type="nucleotide sequence ID" value="NZ_BMXL01000008.1"/>
</dbReference>
<proteinExistence type="inferred from homology"/>